<name>D2UZN5_NAEGR</name>
<accession>D2UZN5</accession>
<sequence>MAKDREAQITVWFNLTFGLFMSLAFYFITVPTNKQLAIKNTSNDINDSYISLRVVSEITSQIFGNAVKITTYSAFITFIDVILNVDFMNYNATKLIKKERYEGFLLVFRILVFVGVLLHFGSVIILTSFLHAKDLTINFHQYYALFPFVFGYPLLFIVILLTIILKIFVRKLFRKSVSGKIQKHQ</sequence>
<evidence type="ECO:0000313" key="2">
    <source>
        <dbReference type="EMBL" id="EFC50190.1"/>
    </source>
</evidence>
<feature type="transmembrane region" description="Helical" evidence="1">
    <location>
        <begin position="12"/>
        <end position="29"/>
    </location>
</feature>
<evidence type="ECO:0000256" key="1">
    <source>
        <dbReference type="SAM" id="Phobius"/>
    </source>
</evidence>
<feature type="transmembrane region" description="Helical" evidence="1">
    <location>
        <begin position="142"/>
        <end position="165"/>
    </location>
</feature>
<evidence type="ECO:0000313" key="3">
    <source>
        <dbReference type="Proteomes" id="UP000006671"/>
    </source>
</evidence>
<dbReference type="EMBL" id="GG738846">
    <property type="protein sequence ID" value="EFC50190.1"/>
    <property type="molecule type" value="Genomic_DNA"/>
</dbReference>
<keyword evidence="1" id="KW-0812">Transmembrane</keyword>
<feature type="transmembrane region" description="Helical" evidence="1">
    <location>
        <begin position="62"/>
        <end position="83"/>
    </location>
</feature>
<reference evidence="2 3" key="1">
    <citation type="journal article" date="2010" name="Cell">
        <title>The genome of Naegleria gruberi illuminates early eukaryotic versatility.</title>
        <authorList>
            <person name="Fritz-Laylin L.K."/>
            <person name="Prochnik S.E."/>
            <person name="Ginger M.L."/>
            <person name="Dacks J.B."/>
            <person name="Carpenter M.L."/>
            <person name="Field M.C."/>
            <person name="Kuo A."/>
            <person name="Paredez A."/>
            <person name="Chapman J."/>
            <person name="Pham J."/>
            <person name="Shu S."/>
            <person name="Neupane R."/>
            <person name="Cipriano M."/>
            <person name="Mancuso J."/>
            <person name="Tu H."/>
            <person name="Salamov A."/>
            <person name="Lindquist E."/>
            <person name="Shapiro H."/>
            <person name="Lucas S."/>
            <person name="Grigoriev I.V."/>
            <person name="Cande W.Z."/>
            <person name="Fulton C."/>
            <person name="Rokhsar D.S."/>
            <person name="Dawson S.C."/>
        </authorList>
    </citation>
    <scope>NUCLEOTIDE SEQUENCE [LARGE SCALE GENOMIC DNA]</scope>
    <source>
        <strain evidence="2 3">NEG-M</strain>
    </source>
</reference>
<dbReference type="AlphaFoldDB" id="D2UZN5"/>
<keyword evidence="1" id="KW-1133">Transmembrane helix</keyword>
<feature type="transmembrane region" description="Helical" evidence="1">
    <location>
        <begin position="104"/>
        <end position="130"/>
    </location>
</feature>
<gene>
    <name evidence="2" type="ORF">NAEGRDRAFT_62004</name>
</gene>
<keyword evidence="3" id="KW-1185">Reference proteome</keyword>
<dbReference type="InParanoid" id="D2UZN5"/>
<dbReference type="KEGG" id="ngr:NAEGRDRAFT_62004"/>
<dbReference type="GeneID" id="8863471"/>
<dbReference type="RefSeq" id="XP_002682934.1">
    <property type="nucleotide sequence ID" value="XM_002682888.1"/>
</dbReference>
<dbReference type="VEuPathDB" id="AmoebaDB:NAEGRDRAFT_62004"/>
<proteinExistence type="predicted"/>
<keyword evidence="1" id="KW-0472">Membrane</keyword>
<dbReference type="Proteomes" id="UP000006671">
    <property type="component" value="Unassembled WGS sequence"/>
</dbReference>
<protein>
    <submittedName>
        <fullName evidence="2">Predicted protein</fullName>
    </submittedName>
</protein>
<organism evidence="3">
    <name type="scientific">Naegleria gruberi</name>
    <name type="common">Amoeba</name>
    <dbReference type="NCBI Taxonomy" id="5762"/>
    <lineage>
        <taxon>Eukaryota</taxon>
        <taxon>Discoba</taxon>
        <taxon>Heterolobosea</taxon>
        <taxon>Tetramitia</taxon>
        <taxon>Eutetramitia</taxon>
        <taxon>Vahlkampfiidae</taxon>
        <taxon>Naegleria</taxon>
    </lineage>
</organism>